<evidence type="ECO:0000256" key="6">
    <source>
        <dbReference type="ARBA" id="ARBA00022837"/>
    </source>
</evidence>
<dbReference type="PRINTS" id="PR00747">
    <property type="entry name" value="GLYHDRLASE47"/>
</dbReference>
<dbReference type="GO" id="GO:0004571">
    <property type="term" value="F:mannosyl-oligosaccharide 1,2-alpha-mannosidase activity"/>
    <property type="evidence" value="ECO:0007669"/>
    <property type="project" value="UniProtKB-EC"/>
</dbReference>
<feature type="binding site" evidence="10">
    <location>
        <position position="594"/>
    </location>
    <ligand>
        <name>Ca(2+)</name>
        <dbReference type="ChEBI" id="CHEBI:29108"/>
    </ligand>
</feature>
<reference evidence="14" key="1">
    <citation type="journal article" date="2017" name="Nat. Ecol. Evol.">
        <title>Genome expansion and lineage-specific genetic innovations in the forest pathogenic fungi Armillaria.</title>
        <authorList>
            <person name="Sipos G."/>
            <person name="Prasanna A.N."/>
            <person name="Walter M.C."/>
            <person name="O'Connor E."/>
            <person name="Balint B."/>
            <person name="Krizsan K."/>
            <person name="Kiss B."/>
            <person name="Hess J."/>
            <person name="Varga T."/>
            <person name="Slot J."/>
            <person name="Riley R."/>
            <person name="Boka B."/>
            <person name="Rigling D."/>
            <person name="Barry K."/>
            <person name="Lee J."/>
            <person name="Mihaltcheva S."/>
            <person name="LaButti K."/>
            <person name="Lipzen A."/>
            <person name="Waldron R."/>
            <person name="Moloney N.M."/>
            <person name="Sperisen C."/>
            <person name="Kredics L."/>
            <person name="Vagvoelgyi C."/>
            <person name="Patrignani A."/>
            <person name="Fitzpatrick D."/>
            <person name="Nagy I."/>
            <person name="Doyle S."/>
            <person name="Anderson J.B."/>
            <person name="Grigoriev I.V."/>
            <person name="Gueldener U."/>
            <person name="Muensterkoetter M."/>
            <person name="Nagy L.G."/>
        </authorList>
    </citation>
    <scope>NUCLEOTIDE SEQUENCE [LARGE SCALE GENOMIC DNA]</scope>
    <source>
        <strain evidence="14">C18/9</strain>
    </source>
</reference>
<keyword evidence="14" id="KW-1185">Reference proteome</keyword>
<dbReference type="GO" id="GO:0016020">
    <property type="term" value="C:membrane"/>
    <property type="evidence" value="ECO:0007669"/>
    <property type="project" value="InterPro"/>
</dbReference>
<comment type="catalytic activity">
    <reaction evidence="9">
        <text>N(4)-(alpha-D-Man-(1-&gt;2)-alpha-D-Man-(1-&gt;2)-alpha-D-Man-(1-&gt;3)-[alpha-D-Man-(1-&gt;2)-alpha-D-Man-(1-&gt;3)-[alpha-D-Man-(1-&gt;2)-alpha-D-Man-(1-&gt;6)]-alpha-D-Man-(1-&gt;6)]-beta-D-Man-(1-&gt;4)-beta-D-GlcNAc-(1-&gt;4)-beta-D-GlcNAc)-L-asparaginyl-[protein] (N-glucan mannose isomer 9A1,2,3B1,2,3) + 4 H2O = N(4)-(alpha-D-Man-(1-&gt;3)-[alpha-D-Man-(1-&gt;3)-[alpha-D-Man-(1-&gt;6)]-alpha-D-Man-(1-&gt;6)]-beta-D-Man-(1-&gt;4)-beta-D-GlcNAc-(1-&gt;4)-beta-D-GlcNAc)-L-asparaginyl-[protein] (N-glucan mannose isomer 5A1,2) + 4 beta-D-mannose</text>
        <dbReference type="Rhea" id="RHEA:56008"/>
        <dbReference type="Rhea" id="RHEA-COMP:14356"/>
        <dbReference type="Rhea" id="RHEA-COMP:14367"/>
        <dbReference type="ChEBI" id="CHEBI:15377"/>
        <dbReference type="ChEBI" id="CHEBI:28563"/>
        <dbReference type="ChEBI" id="CHEBI:59087"/>
        <dbReference type="ChEBI" id="CHEBI:139493"/>
        <dbReference type="EC" id="3.2.1.113"/>
    </reaction>
</comment>
<protein>
    <recommendedName>
        <fullName evidence="12">alpha-1,2-Mannosidase</fullName>
        <ecNumber evidence="12">3.2.1.-</ecNumber>
    </recommendedName>
</protein>
<comment type="similarity">
    <text evidence="3 12">Belongs to the glycosyl hydrolase 47 family.</text>
</comment>
<dbReference type="OMA" id="PIWPQAE"/>
<evidence type="ECO:0000256" key="12">
    <source>
        <dbReference type="RuleBase" id="RU361193"/>
    </source>
</evidence>
<dbReference type="SUPFAM" id="SSF48225">
    <property type="entry name" value="Seven-hairpin glycosidases"/>
    <property type="match status" value="1"/>
</dbReference>
<dbReference type="PANTHER" id="PTHR11742:SF55">
    <property type="entry name" value="ENDOPLASMIC RETICULUM MANNOSYL-OLIGOSACCHARIDE 1,2-ALPHA-MANNOSIDASE"/>
    <property type="match status" value="1"/>
</dbReference>
<evidence type="ECO:0000256" key="7">
    <source>
        <dbReference type="ARBA" id="ARBA00023157"/>
    </source>
</evidence>
<accession>A0A284RGT3</accession>
<comment type="pathway">
    <text evidence="2">Protein modification; protein glycosylation.</text>
</comment>
<dbReference type="InterPro" id="IPR001382">
    <property type="entry name" value="Glyco_hydro_47"/>
</dbReference>
<dbReference type="AlphaFoldDB" id="A0A284RGT3"/>
<evidence type="ECO:0000313" key="13">
    <source>
        <dbReference type="EMBL" id="SJL07965.1"/>
    </source>
</evidence>
<dbReference type="InterPro" id="IPR012341">
    <property type="entry name" value="6hp_glycosidase-like_sf"/>
</dbReference>
<evidence type="ECO:0000256" key="2">
    <source>
        <dbReference type="ARBA" id="ARBA00004922"/>
    </source>
</evidence>
<feature type="disulfide bond" evidence="11">
    <location>
        <begin position="405"/>
        <end position="452"/>
    </location>
</feature>
<dbReference type="GO" id="GO:0005509">
    <property type="term" value="F:calcium ion binding"/>
    <property type="evidence" value="ECO:0007669"/>
    <property type="project" value="InterPro"/>
</dbReference>
<dbReference type="InterPro" id="IPR036026">
    <property type="entry name" value="Seven-hairpin_glycosidases"/>
</dbReference>
<comment type="catalytic activity">
    <reaction evidence="8">
        <text>N(4)-(alpha-D-Man-(1-&gt;2)-alpha-D-Man-(1-&gt;2)-alpha-D-Man-(1-&gt;3)-[alpha-D-Man-(1-&gt;3)-[alpha-D-Man-(1-&gt;2)-alpha-D-Man-(1-&gt;6)]-alpha-D-Man-(1-&gt;6)]-beta-D-Man-(1-&gt;4)-beta-D-GlcNAc-(1-&gt;4)-beta-D-GlcNAc)-L-asparaginyl-[protein] (N-glucan mannose isomer 8A1,2,3B1,3) + 3 H2O = N(4)-(alpha-D-Man-(1-&gt;3)-[alpha-D-Man-(1-&gt;3)-[alpha-D-Man-(1-&gt;6)]-alpha-D-Man-(1-&gt;6)]-beta-D-Man-(1-&gt;4)-beta-D-GlcNAc-(1-&gt;4)-beta-D-GlcNAc)-L-asparaginyl-[protein] (N-glucan mannose isomer 5A1,2) + 3 beta-D-mannose</text>
        <dbReference type="Rhea" id="RHEA:56028"/>
        <dbReference type="Rhea" id="RHEA-COMP:14358"/>
        <dbReference type="Rhea" id="RHEA-COMP:14367"/>
        <dbReference type="ChEBI" id="CHEBI:15377"/>
        <dbReference type="ChEBI" id="CHEBI:28563"/>
        <dbReference type="ChEBI" id="CHEBI:59087"/>
        <dbReference type="ChEBI" id="CHEBI:60628"/>
        <dbReference type="EC" id="3.2.1.113"/>
    </reaction>
</comment>
<dbReference type="Gene3D" id="1.50.10.10">
    <property type="match status" value="1"/>
</dbReference>
<proteinExistence type="inferred from homology"/>
<dbReference type="GO" id="GO:0005783">
    <property type="term" value="C:endoplasmic reticulum"/>
    <property type="evidence" value="ECO:0007669"/>
    <property type="project" value="TreeGrafter"/>
</dbReference>
<keyword evidence="5 12" id="KW-0378">Hydrolase</keyword>
<dbReference type="Proteomes" id="UP000219338">
    <property type="component" value="Unassembled WGS sequence"/>
</dbReference>
<evidence type="ECO:0000256" key="10">
    <source>
        <dbReference type="PIRSR" id="PIRSR601382-2"/>
    </source>
</evidence>
<keyword evidence="4 10" id="KW-0479">Metal-binding</keyword>
<evidence type="ECO:0000256" key="5">
    <source>
        <dbReference type="ARBA" id="ARBA00022801"/>
    </source>
</evidence>
<dbReference type="GO" id="GO:0036503">
    <property type="term" value="P:ERAD pathway"/>
    <property type="evidence" value="ECO:0007669"/>
    <property type="project" value="UniProtKB-ARBA"/>
</dbReference>
<evidence type="ECO:0000256" key="4">
    <source>
        <dbReference type="ARBA" id="ARBA00022723"/>
    </source>
</evidence>
<keyword evidence="12" id="KW-0326">Glycosidase</keyword>
<evidence type="ECO:0000256" key="8">
    <source>
        <dbReference type="ARBA" id="ARBA00047669"/>
    </source>
</evidence>
<dbReference type="Pfam" id="PF01532">
    <property type="entry name" value="Glyco_hydro_47"/>
    <property type="match status" value="1"/>
</dbReference>
<dbReference type="EMBL" id="FUEG01000008">
    <property type="protein sequence ID" value="SJL07965.1"/>
    <property type="molecule type" value="Genomic_DNA"/>
</dbReference>
<keyword evidence="6 10" id="KW-0106">Calcium</keyword>
<dbReference type="InterPro" id="IPR050749">
    <property type="entry name" value="Glycosyl_Hydrolase_47"/>
</dbReference>
<evidence type="ECO:0000256" key="3">
    <source>
        <dbReference type="ARBA" id="ARBA00007658"/>
    </source>
</evidence>
<dbReference type="STRING" id="47428.A0A284RGT3"/>
<dbReference type="PANTHER" id="PTHR11742">
    <property type="entry name" value="MANNOSYL-OLIGOSACCHARIDE ALPHA-1,2-MANNOSIDASE-RELATED"/>
    <property type="match status" value="1"/>
</dbReference>
<organism evidence="13 14">
    <name type="scientific">Armillaria ostoyae</name>
    <name type="common">Armillaria root rot fungus</name>
    <dbReference type="NCBI Taxonomy" id="47428"/>
    <lineage>
        <taxon>Eukaryota</taxon>
        <taxon>Fungi</taxon>
        <taxon>Dikarya</taxon>
        <taxon>Basidiomycota</taxon>
        <taxon>Agaricomycotina</taxon>
        <taxon>Agaricomycetes</taxon>
        <taxon>Agaricomycetidae</taxon>
        <taxon>Agaricales</taxon>
        <taxon>Marasmiineae</taxon>
        <taxon>Physalacriaceae</taxon>
        <taxon>Armillaria</taxon>
    </lineage>
</organism>
<dbReference type="EC" id="3.2.1.-" evidence="12"/>
<evidence type="ECO:0000256" key="9">
    <source>
        <dbReference type="ARBA" id="ARBA00048605"/>
    </source>
</evidence>
<dbReference type="OrthoDB" id="8118055at2759"/>
<evidence type="ECO:0000256" key="1">
    <source>
        <dbReference type="ARBA" id="ARBA00001913"/>
    </source>
</evidence>
<dbReference type="GO" id="GO:0005975">
    <property type="term" value="P:carbohydrate metabolic process"/>
    <property type="evidence" value="ECO:0007669"/>
    <property type="project" value="InterPro"/>
</dbReference>
<evidence type="ECO:0000313" key="14">
    <source>
        <dbReference type="Proteomes" id="UP000219338"/>
    </source>
</evidence>
<keyword evidence="7 11" id="KW-1015">Disulfide bond</keyword>
<sequence>MLWVLVCQPSMTKFGITSFAWTLIMSGSRDISSPPVLLFSSLFDEIYYCANSWFVGWEKKLPSNMPVSRKFVRFLPLACICTLLLLLGNWRRSPDRWSLTAYNEEAYMKPDAAAGKRTEIVAAFKHAWHAYERDAMGSDEYHPLTHKGSNFSVNGGIGYTVVDSIDTMHIMGLNDEYARARRWVEQSLSFDKEGSFSTFETTIRVLGGLLSAFTLTQDRLYVQRAIELADRLLPAFDTNSGLPLPSVNLARRVGIPDAAAPEIVSTAEAATLQLEFRYLAQLAKRPDFWRKAEKVMHVIHDLLDKAEGLTHLTPILMKHTKGLFVTSDIRLGSRGDSYYEYLLKQFLQTNRTEWLYREMYEKSTRSIHTRMEQRTYRQKMVFIAELHPGSLLHPKVIPKQDHLVCFFPGTLMLGAVTSGITRNRVTIPPKVEQMPINAQRDWYLGLELLETCMETHNTETGLAPEIVMFKMDETDAGKGSPERDWYIKNSKKGGPTPYDARYMLRPQTAESLFIAWRLTHDSRYRKYAWDIFTAIQKYCRLKNGGYATVRDVDTVPVSLEDKQESFFMSATLKYLYLTFSDDDVLPLKDYVFNTEAHPLPVFKPNAGLRHAYA</sequence>
<evidence type="ECO:0000256" key="11">
    <source>
        <dbReference type="PIRSR" id="PIRSR601382-3"/>
    </source>
</evidence>
<comment type="cofactor">
    <cofactor evidence="1 10">
        <name>Ca(2+)</name>
        <dbReference type="ChEBI" id="CHEBI:29108"/>
    </cofactor>
</comment>
<gene>
    <name evidence="13" type="ORF">ARMOST_11323</name>
</gene>
<name>A0A284RGT3_ARMOS</name>